<feature type="transmembrane region" description="Helical" evidence="6">
    <location>
        <begin position="210"/>
        <end position="234"/>
    </location>
</feature>
<dbReference type="Proteomes" id="UP000257039">
    <property type="component" value="Unassembled WGS sequence"/>
</dbReference>
<feature type="transmembrane region" description="Helical" evidence="6">
    <location>
        <begin position="171"/>
        <end position="189"/>
    </location>
</feature>
<evidence type="ECO:0000313" key="9">
    <source>
        <dbReference type="Proteomes" id="UP000257039"/>
    </source>
</evidence>
<dbReference type="PANTHER" id="PTHR43124:SF3">
    <property type="entry name" value="CHLORAMPHENICOL EFFLUX PUMP RV0191"/>
    <property type="match status" value="1"/>
</dbReference>
<feature type="transmembrane region" description="Helical" evidence="6">
    <location>
        <begin position="80"/>
        <end position="100"/>
    </location>
</feature>
<dbReference type="RefSeq" id="WP_094787240.1">
    <property type="nucleotide sequence ID" value="NZ_NDXW01000001.1"/>
</dbReference>
<dbReference type="GO" id="GO:0022857">
    <property type="term" value="F:transmembrane transporter activity"/>
    <property type="evidence" value="ECO:0007669"/>
    <property type="project" value="InterPro"/>
</dbReference>
<dbReference type="PANTHER" id="PTHR43124">
    <property type="entry name" value="PURINE EFFLUX PUMP PBUE"/>
    <property type="match status" value="1"/>
</dbReference>
<feature type="transmembrane region" description="Helical" evidence="6">
    <location>
        <begin position="53"/>
        <end position="73"/>
    </location>
</feature>
<dbReference type="GO" id="GO:0005886">
    <property type="term" value="C:plasma membrane"/>
    <property type="evidence" value="ECO:0007669"/>
    <property type="project" value="UniProtKB-SubCell"/>
</dbReference>
<dbReference type="InterPro" id="IPR011701">
    <property type="entry name" value="MFS"/>
</dbReference>
<feature type="transmembrane region" description="Helical" evidence="6">
    <location>
        <begin position="302"/>
        <end position="319"/>
    </location>
</feature>
<name>A0A4P9VPG7_9GAMM</name>
<feature type="transmembrane region" description="Helical" evidence="6">
    <location>
        <begin position="374"/>
        <end position="393"/>
    </location>
</feature>
<comment type="caution">
    <text evidence="8">The sequence shown here is derived from an EMBL/GenBank/DDBJ whole genome shotgun (WGS) entry which is preliminary data.</text>
</comment>
<reference evidence="8 9" key="1">
    <citation type="submission" date="2017-04" db="EMBL/GenBank/DDBJ databases">
        <title>Draft genome sequence of Zooshikella ganghwensis VG4 isolated from Red Sea sediments.</title>
        <authorList>
            <person name="Rehman Z."/>
            <person name="Alam I."/>
            <person name="Kamau A."/>
            <person name="Bajic V."/>
            <person name="Leiknes T."/>
        </authorList>
    </citation>
    <scope>NUCLEOTIDE SEQUENCE [LARGE SCALE GENOMIC DNA]</scope>
    <source>
        <strain evidence="8 9">VG4</strain>
    </source>
</reference>
<feature type="transmembrane region" description="Helical" evidence="6">
    <location>
        <begin position="14"/>
        <end position="33"/>
    </location>
</feature>
<gene>
    <name evidence="8" type="ORF">B9G39_11495</name>
</gene>
<keyword evidence="5 6" id="KW-0472">Membrane</keyword>
<evidence type="ECO:0000256" key="4">
    <source>
        <dbReference type="ARBA" id="ARBA00022989"/>
    </source>
</evidence>
<evidence type="ECO:0000256" key="6">
    <source>
        <dbReference type="SAM" id="Phobius"/>
    </source>
</evidence>
<dbReference type="InterPro" id="IPR050189">
    <property type="entry name" value="MFS_Efflux_Transporters"/>
</dbReference>
<proteinExistence type="predicted"/>
<evidence type="ECO:0000259" key="7">
    <source>
        <dbReference type="PROSITE" id="PS50850"/>
    </source>
</evidence>
<keyword evidence="3 6" id="KW-0812">Transmembrane</keyword>
<keyword evidence="9" id="KW-1185">Reference proteome</keyword>
<dbReference type="AlphaFoldDB" id="A0A4P9VPG7"/>
<keyword evidence="2" id="KW-1003">Cell membrane</keyword>
<evidence type="ECO:0000256" key="3">
    <source>
        <dbReference type="ARBA" id="ARBA00022692"/>
    </source>
</evidence>
<feature type="transmembrane region" description="Helical" evidence="6">
    <location>
        <begin position="106"/>
        <end position="128"/>
    </location>
</feature>
<dbReference type="SUPFAM" id="SSF103473">
    <property type="entry name" value="MFS general substrate transporter"/>
    <property type="match status" value="1"/>
</dbReference>
<dbReference type="Gene3D" id="1.20.1250.20">
    <property type="entry name" value="MFS general substrate transporter like domains"/>
    <property type="match status" value="1"/>
</dbReference>
<organism evidence="8 9">
    <name type="scientific">Zooshikella ganghwensis</name>
    <dbReference type="NCBI Taxonomy" id="202772"/>
    <lineage>
        <taxon>Bacteria</taxon>
        <taxon>Pseudomonadati</taxon>
        <taxon>Pseudomonadota</taxon>
        <taxon>Gammaproteobacteria</taxon>
        <taxon>Oceanospirillales</taxon>
        <taxon>Zooshikellaceae</taxon>
        <taxon>Zooshikella</taxon>
    </lineage>
</organism>
<comment type="subcellular location">
    <subcellularLocation>
        <location evidence="1">Cell membrane</location>
        <topology evidence="1">Multi-pass membrane protein</topology>
    </subcellularLocation>
</comment>
<feature type="transmembrane region" description="Helical" evidence="6">
    <location>
        <begin position="340"/>
        <end position="362"/>
    </location>
</feature>
<dbReference type="EMBL" id="NDXW01000001">
    <property type="protein sequence ID" value="RDH44020.1"/>
    <property type="molecule type" value="Genomic_DNA"/>
</dbReference>
<evidence type="ECO:0000256" key="5">
    <source>
        <dbReference type="ARBA" id="ARBA00023136"/>
    </source>
</evidence>
<accession>A0A4P9VPG7</accession>
<dbReference type="PROSITE" id="PS50850">
    <property type="entry name" value="MFS"/>
    <property type="match status" value="1"/>
</dbReference>
<evidence type="ECO:0000313" key="8">
    <source>
        <dbReference type="EMBL" id="RDH44020.1"/>
    </source>
</evidence>
<feature type="transmembrane region" description="Helical" evidence="6">
    <location>
        <begin position="140"/>
        <end position="159"/>
    </location>
</feature>
<evidence type="ECO:0000256" key="2">
    <source>
        <dbReference type="ARBA" id="ARBA00022475"/>
    </source>
</evidence>
<dbReference type="InterPro" id="IPR020846">
    <property type="entry name" value="MFS_dom"/>
</dbReference>
<keyword evidence="4 6" id="KW-1133">Transmembrane helix</keyword>
<protein>
    <submittedName>
        <fullName evidence="8">MFS transporter</fullName>
    </submittedName>
</protein>
<evidence type="ECO:0000256" key="1">
    <source>
        <dbReference type="ARBA" id="ARBA00004651"/>
    </source>
</evidence>
<dbReference type="CDD" id="cd17324">
    <property type="entry name" value="MFS_NepI_like"/>
    <property type="match status" value="1"/>
</dbReference>
<feature type="domain" description="Major facilitator superfamily (MFS) profile" evidence="7">
    <location>
        <begin position="15"/>
        <end position="393"/>
    </location>
</feature>
<feature type="transmembrane region" description="Helical" evidence="6">
    <location>
        <begin position="254"/>
        <end position="270"/>
    </location>
</feature>
<feature type="transmembrane region" description="Helical" evidence="6">
    <location>
        <begin position="277"/>
        <end position="296"/>
    </location>
</feature>
<dbReference type="Pfam" id="PF07690">
    <property type="entry name" value="MFS_1"/>
    <property type="match status" value="1"/>
</dbReference>
<dbReference type="InterPro" id="IPR036259">
    <property type="entry name" value="MFS_trans_sf"/>
</dbReference>
<sequence>MNIKASLTPSSEQAVILLMVLVQFINMVDYMMVMPLGPDFAKALSIPVDEAGFIGGVYTFAAAFMALLLANRLDRFDRRWALLCCLAGLTISTFLATLATGFYSLIAARIAAGLFGGPAASLATAIVIDHVPEERRGKAMALLMSAFPTAAVIGVPLGLEMAHWFNWQAPFYLVSASALIVMALIFWMLPPQSEHLAAARKKPPFKITAALADPMMLQGLSITGTAIFASFLFIPHLSPYIQFNLGFPREEIGTLYMIGGLATYVIMHITGRLVDRFGPVSITWLAAAGSLTIIFTGFMPPALWPVMVTFAGFMAFNAMRNVAVQTTNSRIPAPQQRAGYMAAQSATRHLVSGFAVAVSTYILTTSETGALDHMASVAWLSALFTLMLPWQVSRLHRSLTLRKQQQAEKRALAT</sequence>